<protein>
    <recommendedName>
        <fullName evidence="3">DinB family protein</fullName>
    </recommendedName>
</protein>
<gene>
    <name evidence="1" type="ORF">GPZ80_22400</name>
</gene>
<reference evidence="1 2" key="1">
    <citation type="submission" date="2020-06" db="EMBL/GenBank/DDBJ databases">
        <title>Actinokineospora xiongansis sp. nov., isolated from soil of Baiyangdian.</title>
        <authorList>
            <person name="Zhang X."/>
        </authorList>
    </citation>
    <scope>NUCLEOTIDE SEQUENCE [LARGE SCALE GENOMIC DNA]</scope>
    <source>
        <strain evidence="1 2">HBU206404</strain>
    </source>
</reference>
<dbReference type="Proteomes" id="UP000734823">
    <property type="component" value="Unassembled WGS sequence"/>
</dbReference>
<evidence type="ECO:0000313" key="1">
    <source>
        <dbReference type="EMBL" id="MBC6449916.1"/>
    </source>
</evidence>
<accession>A0ABR7LC05</accession>
<sequence>MDTTPLRDAYRTLLEAAATVAKADPAPTPPAGEWDADQILAHVAIVGAATISTLSAVASGIPTTYDNRVSQDVWTLAYVTEAAGGSEGLSERIRTQGEALCSLAGPVLSETESATLIPARLVSKDLILVDQPLTLGDIVNGLAESELPGHTAQLLALLPEYAAA</sequence>
<evidence type="ECO:0008006" key="3">
    <source>
        <dbReference type="Google" id="ProtNLM"/>
    </source>
</evidence>
<proteinExistence type="predicted"/>
<organism evidence="1 2">
    <name type="scientific">Actinokineospora xionganensis</name>
    <dbReference type="NCBI Taxonomy" id="2684470"/>
    <lineage>
        <taxon>Bacteria</taxon>
        <taxon>Bacillati</taxon>
        <taxon>Actinomycetota</taxon>
        <taxon>Actinomycetes</taxon>
        <taxon>Pseudonocardiales</taxon>
        <taxon>Pseudonocardiaceae</taxon>
        <taxon>Actinokineospora</taxon>
    </lineage>
</organism>
<dbReference type="RefSeq" id="WP_187222963.1">
    <property type="nucleotide sequence ID" value="NZ_JABVED010000013.1"/>
</dbReference>
<comment type="caution">
    <text evidence="1">The sequence shown here is derived from an EMBL/GenBank/DDBJ whole genome shotgun (WGS) entry which is preliminary data.</text>
</comment>
<name>A0ABR7LC05_9PSEU</name>
<dbReference type="EMBL" id="JABVED010000013">
    <property type="protein sequence ID" value="MBC6449916.1"/>
    <property type="molecule type" value="Genomic_DNA"/>
</dbReference>
<evidence type="ECO:0000313" key="2">
    <source>
        <dbReference type="Proteomes" id="UP000734823"/>
    </source>
</evidence>
<keyword evidence="2" id="KW-1185">Reference proteome</keyword>